<proteinExistence type="predicted"/>
<organism evidence="1 2">
    <name type="scientific">Fictibacillus iocasae</name>
    <dbReference type="NCBI Taxonomy" id="2715437"/>
    <lineage>
        <taxon>Bacteria</taxon>
        <taxon>Bacillati</taxon>
        <taxon>Bacillota</taxon>
        <taxon>Bacilli</taxon>
        <taxon>Bacillales</taxon>
        <taxon>Fictibacillaceae</taxon>
        <taxon>Fictibacillus</taxon>
    </lineage>
</organism>
<accession>A0ABW2NM86</accession>
<dbReference type="InterPro" id="IPR009256">
    <property type="entry name" value="YqgQ-like"/>
</dbReference>
<dbReference type="Gene3D" id="1.10.287.760">
    <property type="entry name" value="YqgQ-like"/>
    <property type="match status" value="1"/>
</dbReference>
<keyword evidence="2" id="KW-1185">Reference proteome</keyword>
<dbReference type="EMBL" id="JBHTCP010000003">
    <property type="protein sequence ID" value="MFC7370402.1"/>
    <property type="molecule type" value="Genomic_DNA"/>
</dbReference>
<protein>
    <submittedName>
        <fullName evidence="1">YqgQ family protein</fullName>
    </submittedName>
</protein>
<dbReference type="Pfam" id="PF06014">
    <property type="entry name" value="YqgQ-like"/>
    <property type="match status" value="1"/>
</dbReference>
<dbReference type="SUPFAM" id="SSF158379">
    <property type="entry name" value="YqgQ-like"/>
    <property type="match status" value="1"/>
</dbReference>
<dbReference type="Proteomes" id="UP001596549">
    <property type="component" value="Unassembled WGS sequence"/>
</dbReference>
<evidence type="ECO:0000313" key="1">
    <source>
        <dbReference type="EMBL" id="MFC7370402.1"/>
    </source>
</evidence>
<name>A0ABW2NM86_9BACL</name>
<dbReference type="InterPro" id="IPR023164">
    <property type="entry name" value="YqgQ-like_sf"/>
</dbReference>
<dbReference type="RefSeq" id="WP_379745627.1">
    <property type="nucleotide sequence ID" value="NZ_JBHTCP010000003.1"/>
</dbReference>
<evidence type="ECO:0000313" key="2">
    <source>
        <dbReference type="Proteomes" id="UP001596549"/>
    </source>
</evidence>
<comment type="caution">
    <text evidence="1">The sequence shown here is derived from an EMBL/GenBank/DDBJ whole genome shotgun (WGS) entry which is preliminary data.</text>
</comment>
<sequence>MKTFYDVQQLLKRFGSFIYTGHRLGDIELMMDEVRQLYTDNLIQADEFQKAVLILRAEQNKFQ</sequence>
<reference evidence="2" key="1">
    <citation type="journal article" date="2019" name="Int. J. Syst. Evol. Microbiol.">
        <title>The Global Catalogue of Microorganisms (GCM) 10K type strain sequencing project: providing services to taxonomists for standard genome sequencing and annotation.</title>
        <authorList>
            <consortium name="The Broad Institute Genomics Platform"/>
            <consortium name="The Broad Institute Genome Sequencing Center for Infectious Disease"/>
            <person name="Wu L."/>
            <person name="Ma J."/>
        </authorList>
    </citation>
    <scope>NUCLEOTIDE SEQUENCE [LARGE SCALE GENOMIC DNA]</scope>
    <source>
        <strain evidence="2">NBRC 106396</strain>
    </source>
</reference>
<gene>
    <name evidence="1" type="ORF">ACFQPF_01780</name>
</gene>